<proteinExistence type="predicted"/>
<evidence type="ECO:0000256" key="2">
    <source>
        <dbReference type="SAM" id="SignalP"/>
    </source>
</evidence>
<feature type="compositionally biased region" description="Acidic residues" evidence="1">
    <location>
        <begin position="55"/>
        <end position="67"/>
    </location>
</feature>
<evidence type="ECO:0000313" key="4">
    <source>
        <dbReference type="Proteomes" id="UP000799424"/>
    </source>
</evidence>
<feature type="compositionally biased region" description="Polar residues" evidence="1">
    <location>
        <begin position="138"/>
        <end position="154"/>
    </location>
</feature>
<gene>
    <name evidence="3" type="ORF">CC86DRAFT_28176</name>
</gene>
<feature type="signal peptide" evidence="2">
    <location>
        <begin position="1"/>
        <end position="28"/>
    </location>
</feature>
<feature type="compositionally biased region" description="Acidic residues" evidence="1">
    <location>
        <begin position="96"/>
        <end position="105"/>
    </location>
</feature>
<evidence type="ECO:0000256" key="1">
    <source>
        <dbReference type="SAM" id="MobiDB-lite"/>
    </source>
</evidence>
<feature type="region of interest" description="Disordered" evidence="1">
    <location>
        <begin position="137"/>
        <end position="171"/>
    </location>
</feature>
<feature type="compositionally biased region" description="Basic and acidic residues" evidence="1">
    <location>
        <begin position="45"/>
        <end position="54"/>
    </location>
</feature>
<evidence type="ECO:0000313" key="3">
    <source>
        <dbReference type="EMBL" id="KAF2826336.1"/>
    </source>
</evidence>
<sequence>MNLMVTLRHFGLELYVLIIVPTVFMGYAELIDEENMDDESYGHASHNESDHNDDNYDNDETNDNGEEEECAFEAEDEEAMIERAYELCHQSSAAGEEADDQDTESQIEVQHDHGQTHTLSVSKLEELNSDGNIDKIVTLSNKDNENTTTISTTPAPRPVPPSTTNDRSPSLWKVTKIGSNSLVRARTQNLQD</sequence>
<dbReference type="EMBL" id="MU006226">
    <property type="protein sequence ID" value="KAF2826336.1"/>
    <property type="molecule type" value="Genomic_DNA"/>
</dbReference>
<feature type="region of interest" description="Disordered" evidence="1">
    <location>
        <begin position="91"/>
        <end position="117"/>
    </location>
</feature>
<feature type="chain" id="PRO_5025633318" evidence="2">
    <location>
        <begin position="29"/>
        <end position="192"/>
    </location>
</feature>
<protein>
    <submittedName>
        <fullName evidence="3">Uncharacterized protein</fullName>
    </submittedName>
</protein>
<reference evidence="3" key="1">
    <citation type="journal article" date="2020" name="Stud. Mycol.">
        <title>101 Dothideomycetes genomes: a test case for predicting lifestyles and emergence of pathogens.</title>
        <authorList>
            <person name="Haridas S."/>
            <person name="Albert R."/>
            <person name="Binder M."/>
            <person name="Bloem J."/>
            <person name="Labutti K."/>
            <person name="Salamov A."/>
            <person name="Andreopoulos B."/>
            <person name="Baker S."/>
            <person name="Barry K."/>
            <person name="Bills G."/>
            <person name="Bluhm B."/>
            <person name="Cannon C."/>
            <person name="Castanera R."/>
            <person name="Culley D."/>
            <person name="Daum C."/>
            <person name="Ezra D."/>
            <person name="Gonzalez J."/>
            <person name="Henrissat B."/>
            <person name="Kuo A."/>
            <person name="Liang C."/>
            <person name="Lipzen A."/>
            <person name="Lutzoni F."/>
            <person name="Magnuson J."/>
            <person name="Mondo S."/>
            <person name="Nolan M."/>
            <person name="Ohm R."/>
            <person name="Pangilinan J."/>
            <person name="Park H.-J."/>
            <person name="Ramirez L."/>
            <person name="Alfaro M."/>
            <person name="Sun H."/>
            <person name="Tritt A."/>
            <person name="Yoshinaga Y."/>
            <person name="Zwiers L.-H."/>
            <person name="Turgeon B."/>
            <person name="Goodwin S."/>
            <person name="Spatafora J."/>
            <person name="Crous P."/>
            <person name="Grigoriev I."/>
        </authorList>
    </citation>
    <scope>NUCLEOTIDE SEQUENCE</scope>
    <source>
        <strain evidence="3">CBS 113818</strain>
    </source>
</reference>
<dbReference type="Proteomes" id="UP000799424">
    <property type="component" value="Unassembled WGS sequence"/>
</dbReference>
<organism evidence="3 4">
    <name type="scientific">Ophiobolus disseminans</name>
    <dbReference type="NCBI Taxonomy" id="1469910"/>
    <lineage>
        <taxon>Eukaryota</taxon>
        <taxon>Fungi</taxon>
        <taxon>Dikarya</taxon>
        <taxon>Ascomycota</taxon>
        <taxon>Pezizomycotina</taxon>
        <taxon>Dothideomycetes</taxon>
        <taxon>Pleosporomycetidae</taxon>
        <taxon>Pleosporales</taxon>
        <taxon>Pleosporineae</taxon>
        <taxon>Phaeosphaeriaceae</taxon>
        <taxon>Ophiobolus</taxon>
    </lineage>
</organism>
<keyword evidence="2" id="KW-0732">Signal</keyword>
<accession>A0A6A6ZZR5</accession>
<feature type="region of interest" description="Disordered" evidence="1">
    <location>
        <begin position="39"/>
        <end position="67"/>
    </location>
</feature>
<dbReference type="AlphaFoldDB" id="A0A6A6ZZR5"/>
<name>A0A6A6ZZR5_9PLEO</name>
<keyword evidence="4" id="KW-1185">Reference proteome</keyword>